<name>A0ABP1CJA5_9APHY</name>
<reference evidence="4" key="1">
    <citation type="submission" date="2024-04" db="EMBL/GenBank/DDBJ databases">
        <authorList>
            <person name="Shaw F."/>
            <person name="Minotto A."/>
        </authorList>
    </citation>
    <scope>NUCLEOTIDE SEQUENCE [LARGE SCALE GENOMIC DNA]</scope>
</reference>
<feature type="domain" description="Cleavage stimulation factor subunit 2 hinge" evidence="2">
    <location>
        <begin position="5"/>
        <end position="58"/>
    </location>
</feature>
<feature type="compositionally biased region" description="Pro residues" evidence="1">
    <location>
        <begin position="107"/>
        <end position="125"/>
    </location>
</feature>
<dbReference type="Proteomes" id="UP001497453">
    <property type="component" value="Chromosome 1"/>
</dbReference>
<dbReference type="Pfam" id="PF14327">
    <property type="entry name" value="CSTF2_hinge"/>
    <property type="match status" value="1"/>
</dbReference>
<keyword evidence="4" id="KW-1185">Reference proteome</keyword>
<feature type="region of interest" description="Disordered" evidence="1">
    <location>
        <begin position="65"/>
        <end position="185"/>
    </location>
</feature>
<dbReference type="InterPro" id="IPR038192">
    <property type="entry name" value="CSTF_C_sf"/>
</dbReference>
<gene>
    <name evidence="3" type="ORF">GFSPODELE1_LOCUS199</name>
</gene>
<dbReference type="InterPro" id="IPR025742">
    <property type="entry name" value="CSTF2_hinge"/>
</dbReference>
<feature type="compositionally biased region" description="Pro residues" evidence="1">
    <location>
        <begin position="85"/>
        <end position="94"/>
    </location>
</feature>
<dbReference type="PANTHER" id="PTHR45735:SF2">
    <property type="entry name" value="CLEAVAGE STIMULATION FACTOR SUBUNIT 2"/>
    <property type="match status" value="1"/>
</dbReference>
<proteinExistence type="predicted"/>
<sequence>MSTQAMQENQLLELLLQLKKTTPEQARSILNVQPQIAYALMAVMVNIDAIDVDVVQRTVAAYSAGPSAPSIPAMPTPATSISLPPQMPVAPAIPPHLTNHTTRGATPPYPPPSSVPPHMATPPPQRQATPTYPSQAPAYPQQGYSQQMPPQNQYGGMPPGLSQPQYGAPTPSRTPSYGSQQPAPPAWQAALALIPEEQRPLLTRVANMTPQEIHQLPPQERNSYIQLRATLGIPT</sequence>
<dbReference type="Gene3D" id="1.10.20.70">
    <property type="entry name" value="Transcription termination and cleavage factor, C-terminal domain"/>
    <property type="match status" value="1"/>
</dbReference>
<protein>
    <recommendedName>
        <fullName evidence="2">Cleavage stimulation factor subunit 2 hinge domain-containing protein</fullName>
    </recommendedName>
</protein>
<evidence type="ECO:0000313" key="4">
    <source>
        <dbReference type="Proteomes" id="UP001497453"/>
    </source>
</evidence>
<evidence type="ECO:0000256" key="1">
    <source>
        <dbReference type="SAM" id="MobiDB-lite"/>
    </source>
</evidence>
<evidence type="ECO:0000313" key="3">
    <source>
        <dbReference type="EMBL" id="CAL1694197.1"/>
    </source>
</evidence>
<feature type="compositionally biased region" description="Polar residues" evidence="1">
    <location>
        <begin position="142"/>
        <end position="154"/>
    </location>
</feature>
<dbReference type="EMBL" id="OZ037944">
    <property type="protein sequence ID" value="CAL1694197.1"/>
    <property type="molecule type" value="Genomic_DNA"/>
</dbReference>
<evidence type="ECO:0000259" key="2">
    <source>
        <dbReference type="Pfam" id="PF14327"/>
    </source>
</evidence>
<organism evidence="3 4">
    <name type="scientific">Somion occarium</name>
    <dbReference type="NCBI Taxonomy" id="3059160"/>
    <lineage>
        <taxon>Eukaryota</taxon>
        <taxon>Fungi</taxon>
        <taxon>Dikarya</taxon>
        <taxon>Basidiomycota</taxon>
        <taxon>Agaricomycotina</taxon>
        <taxon>Agaricomycetes</taxon>
        <taxon>Polyporales</taxon>
        <taxon>Cerrenaceae</taxon>
        <taxon>Somion</taxon>
    </lineage>
</organism>
<dbReference type="PRINTS" id="PR01217">
    <property type="entry name" value="PRICHEXTENSN"/>
</dbReference>
<dbReference type="PANTHER" id="PTHR45735">
    <property type="entry name" value="CLEAVAGE STIMULATION FACTOR SUBUNIT 2"/>
    <property type="match status" value="1"/>
</dbReference>
<accession>A0ABP1CJA5</accession>